<dbReference type="VEuPathDB" id="PlasmoDB:PVBDA_1301090"/>
<name>A0A6V7SPC2_PLAVN</name>
<evidence type="ECO:0000313" key="1">
    <source>
        <dbReference type="EMBL" id="CAD2099918.1"/>
    </source>
</evidence>
<dbReference type="Proteomes" id="UP000515550">
    <property type="component" value="Chromosome PVBDA_13"/>
</dbReference>
<dbReference type="EMBL" id="LR865391">
    <property type="protein sequence ID" value="CAD2099918.1"/>
    <property type="molecule type" value="Genomic_DNA"/>
</dbReference>
<proteinExistence type="predicted"/>
<gene>
    <name evidence="1" type="ORF">PVBDA_1301090</name>
</gene>
<accession>A0A6V7SPC2</accession>
<protein>
    <submittedName>
        <fullName evidence="1">Uncharacterized protein</fullName>
    </submittedName>
</protein>
<sequence length="235" mass="28733">MHIYHTIKMQKFIDKIKLQNLQEQNPKSQILISKKICFNNILGKKRIEEEKLESNKLLKDVEAYYNYTLKRKAFFVVLNEYYRKQSIFFLLKFNEMQRKRERVFRSLLVNKYNRKITKCVISSLSIFNGVSQRMNLKFRIFKIIKNKFFNTKKVCLKIMKKKIHRVKMRLFYGWASLTKKILNNKFEEAYIYHILRKKKRIFFLWKRLVNDEKLFKNVDSIFLSLDAIASSWLKN</sequence>
<dbReference type="AlphaFoldDB" id="A0A6V7SPC2"/>
<reference evidence="1 2" key="1">
    <citation type="submission" date="2020-08" db="EMBL/GenBank/DDBJ databases">
        <authorList>
            <person name="Ramaprasad A."/>
        </authorList>
    </citation>
    <scope>NUCLEOTIDE SEQUENCE [LARGE SCALE GENOMIC DNA]</scope>
</reference>
<organism evidence="1 2">
    <name type="scientific">Plasmodium vinckei brucechwatti</name>
    <dbReference type="NCBI Taxonomy" id="119398"/>
    <lineage>
        <taxon>Eukaryota</taxon>
        <taxon>Sar</taxon>
        <taxon>Alveolata</taxon>
        <taxon>Apicomplexa</taxon>
        <taxon>Aconoidasida</taxon>
        <taxon>Haemosporida</taxon>
        <taxon>Plasmodiidae</taxon>
        <taxon>Plasmodium</taxon>
        <taxon>Plasmodium (Vinckeia)</taxon>
    </lineage>
</organism>
<evidence type="ECO:0000313" key="2">
    <source>
        <dbReference type="Proteomes" id="UP000515550"/>
    </source>
</evidence>